<evidence type="ECO:0000256" key="1">
    <source>
        <dbReference type="PROSITE-ProRule" id="PRU00325"/>
    </source>
</evidence>
<protein>
    <submittedName>
        <fullName evidence="3">SWIM zinc finger family protein</fullName>
    </submittedName>
</protein>
<dbReference type="EMBL" id="CP073041">
    <property type="protein sequence ID" value="UXE64897.1"/>
    <property type="molecule type" value="Genomic_DNA"/>
</dbReference>
<gene>
    <name evidence="3" type="ORF">KA717_36785</name>
</gene>
<feature type="domain" description="SWIM-type" evidence="2">
    <location>
        <begin position="116"/>
        <end position="145"/>
    </location>
</feature>
<keyword evidence="1" id="KW-0863">Zinc-finger</keyword>
<name>A0A977L3U7_9CYAN</name>
<dbReference type="KEGG" id="wna:KA717_36785"/>
<dbReference type="InterPro" id="IPR007527">
    <property type="entry name" value="Znf_SWIM"/>
</dbReference>
<dbReference type="Proteomes" id="UP001065613">
    <property type="component" value="Chromosome"/>
</dbReference>
<proteinExistence type="predicted"/>
<dbReference type="AlphaFoldDB" id="A0A977L3U7"/>
<dbReference type="PANTHER" id="PTHR38133">
    <property type="entry name" value="SLR1429 PROTEIN"/>
    <property type="match status" value="1"/>
</dbReference>
<accession>A0A977L3U7</accession>
<keyword evidence="1" id="KW-0862">Zinc</keyword>
<evidence type="ECO:0000259" key="2">
    <source>
        <dbReference type="PROSITE" id="PS50966"/>
    </source>
</evidence>
<dbReference type="PANTHER" id="PTHR38133:SF1">
    <property type="entry name" value="SLR1429 PROTEIN"/>
    <property type="match status" value="1"/>
</dbReference>
<dbReference type="PROSITE" id="PS50966">
    <property type="entry name" value="ZF_SWIM"/>
    <property type="match status" value="1"/>
</dbReference>
<evidence type="ECO:0000313" key="3">
    <source>
        <dbReference type="EMBL" id="UXE64897.1"/>
    </source>
</evidence>
<dbReference type="Pfam" id="PF04434">
    <property type="entry name" value="SWIM"/>
    <property type="match status" value="1"/>
</dbReference>
<keyword evidence="1" id="KW-0479">Metal-binding</keyword>
<organism evidence="3">
    <name type="scientific">Woronichinia naegeliana WA131</name>
    <dbReference type="NCBI Taxonomy" id="2824559"/>
    <lineage>
        <taxon>Bacteria</taxon>
        <taxon>Bacillati</taxon>
        <taxon>Cyanobacteriota</taxon>
        <taxon>Cyanophyceae</taxon>
        <taxon>Synechococcales</taxon>
        <taxon>Coelosphaeriaceae</taxon>
        <taxon>Woronichinia</taxon>
    </lineage>
</organism>
<dbReference type="GO" id="GO:0008270">
    <property type="term" value="F:zinc ion binding"/>
    <property type="evidence" value="ECO:0007669"/>
    <property type="project" value="UniProtKB-KW"/>
</dbReference>
<sequence length="284" mass="32350">MNDAIDNRQWWVQRWLELLDSYRFKKRLERARNYAREGHVLSMEFNNAEVIAKVQGSEAEPYQVLLNLDPFTNEDWSYIIGTLAEKALYSAQLLAGQMPESIEQVFIKNGLNLFPYTLTDIRSRCSCPDKANPCKHIGAVYYQLGDRLSEDPFVMFRLRGRSKIQLLAALRQQRSQPTELTAIATPIALEQDPVTPIANSATPVKPTKTKVEDLKTLEKFWYYDEPLDPSLVAIAPPTDLKNSLDLLGMMPLPQEEAQEVKQFLQPLYQTVSQKALAAAFSIPD</sequence>
<reference evidence="3" key="1">
    <citation type="submission" date="2021-04" db="EMBL/GenBank/DDBJ databases">
        <title>Genome sequence of Woronichinia naegeliana from Washington state freshwater lake bloom.</title>
        <authorList>
            <person name="Dreher T.W."/>
        </authorList>
    </citation>
    <scope>NUCLEOTIDE SEQUENCE</scope>
    <source>
        <strain evidence="3">WA131</strain>
    </source>
</reference>